<dbReference type="NCBIfam" id="TIGR04223">
    <property type="entry name" value="quorum_AgrD"/>
    <property type="match status" value="1"/>
</dbReference>
<comment type="caution">
    <text evidence="2">The sequence shown here is derived from an EMBL/GenBank/DDBJ whole genome shotgun (WGS) entry which is preliminary data.</text>
</comment>
<name>A0A7X9RGJ4_9FIRM</name>
<evidence type="ECO:0000313" key="2">
    <source>
        <dbReference type="EMBL" id="NME43885.1"/>
    </source>
</evidence>
<dbReference type="InterPro" id="IPR009229">
    <property type="entry name" value="AgrD"/>
</dbReference>
<keyword evidence="1" id="KW-0472">Membrane</keyword>
<feature type="transmembrane region" description="Helical" evidence="1">
    <location>
        <begin position="12"/>
        <end position="36"/>
    </location>
</feature>
<proteinExistence type="predicted"/>
<dbReference type="AlphaFoldDB" id="A0A7X9RGJ4"/>
<protein>
    <submittedName>
        <fullName evidence="2">Cyclic lactone autoinducer peptide</fullName>
    </submittedName>
</protein>
<evidence type="ECO:0000313" key="3">
    <source>
        <dbReference type="Proteomes" id="UP000540014"/>
    </source>
</evidence>
<sequence length="52" mass="5997">MNLIISIVKDNALKILAFLITFLAVFTVNSTCYTLLGQEEEPESLERFKKYK</sequence>
<keyword evidence="1" id="KW-1133">Transmembrane helix</keyword>
<reference evidence="2 3" key="1">
    <citation type="submission" date="2020-04" db="EMBL/GenBank/DDBJ databases">
        <authorList>
            <person name="Hitch T.C.A."/>
            <person name="Wylensek D."/>
            <person name="Clavel T."/>
        </authorList>
    </citation>
    <scope>NUCLEOTIDE SEQUENCE [LARGE SCALE GENOMIC DNA]</scope>
    <source>
        <strain evidence="2 3">BSM-383-APC-22F</strain>
    </source>
</reference>
<keyword evidence="1" id="KW-0812">Transmembrane</keyword>
<dbReference type="RefSeq" id="WP_168964860.1">
    <property type="nucleotide sequence ID" value="NZ_JABAFR010000005.1"/>
</dbReference>
<accession>A0A7X9RGJ4</accession>
<dbReference type="EMBL" id="JABAFR010000005">
    <property type="protein sequence ID" value="NME43885.1"/>
    <property type="molecule type" value="Genomic_DNA"/>
</dbReference>
<evidence type="ECO:0000256" key="1">
    <source>
        <dbReference type="SAM" id="Phobius"/>
    </source>
</evidence>
<gene>
    <name evidence="2" type="ORF">HF861_03185</name>
</gene>
<dbReference type="Proteomes" id="UP000540014">
    <property type="component" value="Unassembled WGS sequence"/>
</dbReference>
<organism evidence="2 3">
    <name type="scientific">Faecalicoccus pleomorphus</name>
    <dbReference type="NCBI Taxonomy" id="1323"/>
    <lineage>
        <taxon>Bacteria</taxon>
        <taxon>Bacillati</taxon>
        <taxon>Bacillota</taxon>
        <taxon>Erysipelotrichia</taxon>
        <taxon>Erysipelotrichales</taxon>
        <taxon>Erysipelotrichaceae</taxon>
        <taxon>Faecalicoccus</taxon>
    </lineage>
</organism>